<accession>A0A1B2I983</accession>
<reference evidence="1" key="1">
    <citation type="submission" date="2016-08" db="EMBL/GenBank/DDBJ databases">
        <title>Complete genome of Cloacibacillus porcorum.</title>
        <authorList>
            <person name="Looft T."/>
            <person name="Bayles D.O."/>
            <person name="Alt D.P."/>
        </authorList>
    </citation>
    <scope>NUCLEOTIDE SEQUENCE [LARGE SCALE GENOMIC DNA]</scope>
    <source>
        <strain evidence="1">CL-84</strain>
    </source>
</reference>
<dbReference type="Proteomes" id="UP000093044">
    <property type="component" value="Chromosome"/>
</dbReference>
<dbReference type="OrthoDB" id="2156961at2"/>
<dbReference type="GeneID" id="83056889"/>
<dbReference type="STRING" id="1197717.BED41_03350"/>
<evidence type="ECO:0000313" key="1">
    <source>
        <dbReference type="EMBL" id="ANZ46548.1"/>
    </source>
</evidence>
<protein>
    <submittedName>
        <fullName evidence="1">Uncharacterized protein</fullName>
    </submittedName>
</protein>
<dbReference type="InterPro" id="IPR009061">
    <property type="entry name" value="DNA-bd_dom_put_sf"/>
</dbReference>
<proteinExistence type="predicted"/>
<dbReference type="RefSeq" id="WP_066748893.1">
    <property type="nucleotide sequence ID" value="NZ_CP016757.1"/>
</dbReference>
<dbReference type="SUPFAM" id="SSF46955">
    <property type="entry name" value="Putative DNA-binding domain"/>
    <property type="match status" value="1"/>
</dbReference>
<keyword evidence="2" id="KW-1185">Reference proteome</keyword>
<organism evidence="1 2">
    <name type="scientific">Cloacibacillus porcorum</name>
    <dbReference type="NCBI Taxonomy" id="1197717"/>
    <lineage>
        <taxon>Bacteria</taxon>
        <taxon>Thermotogati</taxon>
        <taxon>Synergistota</taxon>
        <taxon>Synergistia</taxon>
        <taxon>Synergistales</taxon>
        <taxon>Synergistaceae</taxon>
        <taxon>Cloacibacillus</taxon>
    </lineage>
</organism>
<dbReference type="AlphaFoldDB" id="A0A1B2I983"/>
<gene>
    <name evidence="1" type="ORF">BED41_03350</name>
</gene>
<sequence length="64" mass="7373">MPAPEYALYHGDIFIDIGTIPQLARRQGVSPHTIRFYKAPSYLKRIEQRNALDTAMILVKIEED</sequence>
<dbReference type="KEGG" id="cpor:BED41_03350"/>
<name>A0A1B2I983_9BACT</name>
<dbReference type="EMBL" id="CP016757">
    <property type="protein sequence ID" value="ANZ46548.1"/>
    <property type="molecule type" value="Genomic_DNA"/>
</dbReference>
<evidence type="ECO:0000313" key="2">
    <source>
        <dbReference type="Proteomes" id="UP000093044"/>
    </source>
</evidence>